<evidence type="ECO:0000313" key="2">
    <source>
        <dbReference type="Proteomes" id="UP000237056"/>
    </source>
</evidence>
<evidence type="ECO:0000313" key="1">
    <source>
        <dbReference type="EMBL" id="POS00898.1"/>
    </source>
</evidence>
<comment type="caution">
    <text evidence="1">The sequence shown here is derived from an EMBL/GenBank/DDBJ whole genome shotgun (WGS) entry which is preliminary data.</text>
</comment>
<keyword evidence="2" id="KW-1185">Reference proteome</keyword>
<name>A0A2S4N591_9FLAO</name>
<proteinExistence type="predicted"/>
<feature type="non-terminal residue" evidence="1">
    <location>
        <position position="1397"/>
    </location>
</feature>
<dbReference type="OrthoDB" id="1167565at2"/>
<sequence length="1397" mass="149616">MKNYKVTHKLAFIILFIIGIIACTKDVEVQDTFDFDFDVVKPTEAYLGVNSNWQLIVSPSRKVDGVTYKMYYEVLNGSVGHFVQSSVSSDYTLPTLSTPLQYVGTTEGIHTVRITIKSSKGVVKTREFQIKINFQPFVFNLALNTTSTFINTPIDLTSTILDSNNQINNTTLYKFVYTVSGGTGIISKNGTDLAQAVQHDFNLGNTSLKYKPSTLGTHVITAIATAPDGNTITRSVTVEVTNVPVIFTAVTQPECMVNQIIPVNFTITPQVTTTNPTYLMNYVLSSGSGDLLNTNTTSVAQGVYNAVNTGNFTYTYKPTTAGTHTLTFVLKDNNGAQYTATATITVSNVSFNLSTSGDGTLFLNAQKDFFTYLVQNVPDSTVSYQVRYTIVSGSTGNGKVYHNSNLLNYGEFYNINLGSTPLVFKGTSIGSVNLLVEVKDSNNVIHSSTVVFNVQGIAYTFSGASQYNSLFIGENSMLNFNITESAFSDTNYEMKYQFTQGNGTILNGTSEMSTNVYYPVNTGTFNRTFTATTSGVVKILFTVRNTTTQVEATQEIVINANSSAFSFSATTTATQGSVSSAIPVNFMLSQQGNAPTTYVMSFTTSGNGVFVYNGTTYTAGQPINVTPGSFNGTYIGSTTGTHNVSFTTVNNNLPPQSVSSSISIALTSPDFNISTSGDGSMVNNTMRDFYVYLTQLSTTSVSTYQVRYTVLTGSTGSGEIYQNNTLLPYGVFNTINTGATHLTFKALTVGTISILVEVKDNFNVIHSSTVVFNSTGVTYTFSGASQLNTVYNGDSTPINFDITESAPSGTNYQIKYHFTQGTGNVLNGSTTMSANTWYEANIGAFSRTFNATAVGEVKVLFTVRNTTTLVEAQQLITINVAQSTFSFDASNTVNTSAINTSIGVNFTLTQQGSVNGGYVMTFTTTGTGTFTYNGTTYTAGQPINVNAGNYSGTYNGNSAGTHNVTFNVVHPTNPSNSLSDTVSMNFTSPGFSVSTSGDGSLVVNTMRDFYVYVNNQSTTANSYQVRYSIASGSTGTGQIWLNNQPVNYGVFSSISTGSTSLQFKGTSIGIVHVLVEVTDSFGVIHSSTLNFEVTNIAFTFSGASQNNGIYIGESTPLNFDISEVNNSGTAYQFKYVFQQGNAEIYEGSNLLNVNTWYPTTTGSSSKIFKGTSLGTIKVMCYARNVVTLQELSQLITINVNETSFTFSATPVSNTGYVNTSTPINFNINQTGTSATSYTMQFTTTGGGTLTYNGTTYTAGQPIVVTPGTFSASYFGTTAGAHNITFTVTNNNTSPQSVSTTKTITLSAQDFNLSTSGDGSLFVNTQKDFNVFLSQIAVDNSITYQVRYTVASGSTGNGQVLANNTPVQLGIYAPISLGSTSLQFKGTSVGTVNLLVEV</sequence>
<accession>A0A2S4N591</accession>
<dbReference type="EMBL" id="PQNY01000017">
    <property type="protein sequence ID" value="POS00898.1"/>
    <property type="molecule type" value="Genomic_DNA"/>
</dbReference>
<dbReference type="Gene3D" id="2.60.40.2410">
    <property type="entry name" value="Uncharacterised protein PF12988, DUF3872"/>
    <property type="match status" value="13"/>
</dbReference>
<gene>
    <name evidence="1" type="ORF">Q361_1171</name>
</gene>
<organism evidence="1 2">
    <name type="scientific">Flavobacterium croceum DSM 17960</name>
    <dbReference type="NCBI Taxonomy" id="1121886"/>
    <lineage>
        <taxon>Bacteria</taxon>
        <taxon>Pseudomonadati</taxon>
        <taxon>Bacteroidota</taxon>
        <taxon>Flavobacteriia</taxon>
        <taxon>Flavobacteriales</taxon>
        <taxon>Flavobacteriaceae</taxon>
        <taxon>Flavobacterium</taxon>
    </lineage>
</organism>
<reference evidence="1 2" key="1">
    <citation type="submission" date="2018-01" db="EMBL/GenBank/DDBJ databases">
        <title>Genomic Encyclopedia of Type Strains, Phase I: the one thousand microbial genomes (KMG-I) project.</title>
        <authorList>
            <person name="Goeker M."/>
        </authorList>
    </citation>
    <scope>NUCLEOTIDE SEQUENCE [LARGE SCALE GENOMIC DNA]</scope>
    <source>
        <strain evidence="1 2">DSM 17960</strain>
    </source>
</reference>
<dbReference type="Proteomes" id="UP000237056">
    <property type="component" value="Unassembled WGS sequence"/>
</dbReference>
<dbReference type="InterPro" id="IPR038707">
    <property type="entry name" value="TraQ_sf"/>
</dbReference>
<protein>
    <submittedName>
        <fullName evidence="1">Uncharacterized protein</fullName>
    </submittedName>
</protein>
<dbReference type="RefSeq" id="WP_146047010.1">
    <property type="nucleotide sequence ID" value="NZ_PQNY01000017.1"/>
</dbReference>
<dbReference type="PROSITE" id="PS51257">
    <property type="entry name" value="PROKAR_LIPOPROTEIN"/>
    <property type="match status" value="1"/>
</dbReference>